<keyword evidence="4" id="KW-1185">Reference proteome</keyword>
<keyword evidence="1" id="KW-0732">Signal</keyword>
<proteinExistence type="predicted"/>
<reference evidence="2" key="1">
    <citation type="submission" date="2023-06" db="EMBL/GenBank/DDBJ databases">
        <authorList>
            <person name="Kurt Z."/>
        </authorList>
    </citation>
    <scope>NUCLEOTIDE SEQUENCE</scope>
</reference>
<dbReference type="EMBL" id="CATOUU010001119">
    <property type="protein sequence ID" value="CAI9973158.1"/>
    <property type="molecule type" value="Genomic_DNA"/>
</dbReference>
<name>A0AA86RGW4_9EUKA</name>
<sequence>MSVSISYIFPLATLLGLLNALPDVHRNTLLQSPLQSFCGLLKKYVQSIFSCFQQKFQVTGIEPSTVAQLFECAYQLDYLTPLQCLQFSQPMPQHLRVSGVLLSLLKIFEKAYAEEYSMALC</sequence>
<dbReference type="AlphaFoldDB" id="A0AA86RGW4"/>
<accession>A0AA86RGW4</accession>
<evidence type="ECO:0000256" key="1">
    <source>
        <dbReference type="SAM" id="SignalP"/>
    </source>
</evidence>
<comment type="caution">
    <text evidence="2">The sequence shown here is derived from an EMBL/GenBank/DDBJ whole genome shotgun (WGS) entry which is preliminary data.</text>
</comment>
<evidence type="ECO:0000313" key="3">
    <source>
        <dbReference type="EMBL" id="CAL6044610.1"/>
    </source>
</evidence>
<evidence type="ECO:0000313" key="2">
    <source>
        <dbReference type="EMBL" id="CAI9973158.1"/>
    </source>
</evidence>
<dbReference type="Proteomes" id="UP001642409">
    <property type="component" value="Unassembled WGS sequence"/>
</dbReference>
<feature type="signal peptide" evidence="1">
    <location>
        <begin position="1"/>
        <end position="20"/>
    </location>
</feature>
<protein>
    <submittedName>
        <fullName evidence="3">Hypothetical_protein</fullName>
    </submittedName>
</protein>
<reference evidence="3 4" key="2">
    <citation type="submission" date="2024-07" db="EMBL/GenBank/DDBJ databases">
        <authorList>
            <person name="Akdeniz Z."/>
        </authorList>
    </citation>
    <scope>NUCLEOTIDE SEQUENCE [LARGE SCALE GENOMIC DNA]</scope>
</reference>
<organism evidence="2">
    <name type="scientific">Hexamita inflata</name>
    <dbReference type="NCBI Taxonomy" id="28002"/>
    <lineage>
        <taxon>Eukaryota</taxon>
        <taxon>Metamonada</taxon>
        <taxon>Diplomonadida</taxon>
        <taxon>Hexamitidae</taxon>
        <taxon>Hexamitinae</taxon>
        <taxon>Hexamita</taxon>
    </lineage>
</organism>
<feature type="chain" id="PRO_5041726940" evidence="1">
    <location>
        <begin position="21"/>
        <end position="121"/>
    </location>
</feature>
<dbReference type="EMBL" id="CAXDID020000161">
    <property type="protein sequence ID" value="CAL6044610.1"/>
    <property type="molecule type" value="Genomic_DNA"/>
</dbReference>
<gene>
    <name evidence="3" type="ORF">HINF_LOCUS40638</name>
    <name evidence="2" type="ORF">HINF_LOCUS60803</name>
</gene>
<evidence type="ECO:0000313" key="4">
    <source>
        <dbReference type="Proteomes" id="UP001642409"/>
    </source>
</evidence>